<organism evidence="2 3">
    <name type="scientific">Caballeronia glebae</name>
    <dbReference type="NCBI Taxonomy" id="1777143"/>
    <lineage>
        <taxon>Bacteria</taxon>
        <taxon>Pseudomonadati</taxon>
        <taxon>Pseudomonadota</taxon>
        <taxon>Betaproteobacteria</taxon>
        <taxon>Burkholderiales</taxon>
        <taxon>Burkholderiaceae</taxon>
        <taxon>Caballeronia</taxon>
    </lineage>
</organism>
<dbReference type="InterPro" id="IPR005149">
    <property type="entry name" value="Tscrpt_reg_PadR_N"/>
</dbReference>
<dbReference type="InterPro" id="IPR036390">
    <property type="entry name" value="WH_DNA-bd_sf"/>
</dbReference>
<protein>
    <submittedName>
        <fullName evidence="2">PadR-like family transcriptional regulator</fullName>
    </submittedName>
</protein>
<accession>A0A158CJ08</accession>
<dbReference type="Proteomes" id="UP000054596">
    <property type="component" value="Unassembled WGS sequence"/>
</dbReference>
<dbReference type="STRING" id="1777143.AWB82_05468"/>
<name>A0A158CJ08_9BURK</name>
<dbReference type="SUPFAM" id="SSF46785">
    <property type="entry name" value="Winged helix' DNA-binding domain"/>
    <property type="match status" value="1"/>
</dbReference>
<dbReference type="Pfam" id="PF03551">
    <property type="entry name" value="PadR"/>
    <property type="match status" value="1"/>
</dbReference>
<gene>
    <name evidence="2" type="ORF">AWB82_05468</name>
</gene>
<dbReference type="EMBL" id="FCOJ02000050">
    <property type="protein sequence ID" value="SAK82262.1"/>
    <property type="molecule type" value="Genomic_DNA"/>
</dbReference>
<dbReference type="PANTHER" id="PTHR43252:SF7">
    <property type="entry name" value="TRANSCRIPTIONAL REGULATOR YQJI"/>
    <property type="match status" value="1"/>
</dbReference>
<evidence type="ECO:0000313" key="2">
    <source>
        <dbReference type="EMBL" id="SAK82262.1"/>
    </source>
</evidence>
<keyword evidence="3" id="KW-1185">Reference proteome</keyword>
<sequence>MKSRCFQRTREAGFRAFDFDFPFDAPEWAERLAFERWSMIGRHRHGGGGRFGGGPGGPGGMGGMGGFGGEDGMPRGRKFSSDDLQLLLLAMLAEAPRHGYELIKALEDRSNGFYAPSPGMVYPALTYLEELGYTTVELEGNRKRYALSDAGREYLASNRERVDIMLAKLTHFARKMDLVRRAYMGEEVDDTAADSGWAPELIAARRALKKALLLRTDASQEEQRRIAAILARATAEIEQNPAPKQA</sequence>
<proteinExistence type="predicted"/>
<dbReference type="RefSeq" id="WP_407643052.1">
    <property type="nucleotide sequence ID" value="NZ_FCOJ02000050.1"/>
</dbReference>
<dbReference type="AlphaFoldDB" id="A0A158CJ08"/>
<evidence type="ECO:0000313" key="3">
    <source>
        <dbReference type="Proteomes" id="UP000054596"/>
    </source>
</evidence>
<evidence type="ECO:0000259" key="1">
    <source>
        <dbReference type="Pfam" id="PF03551"/>
    </source>
</evidence>
<dbReference type="PANTHER" id="PTHR43252">
    <property type="entry name" value="TRANSCRIPTIONAL REGULATOR YQJI"/>
    <property type="match status" value="1"/>
</dbReference>
<dbReference type="InterPro" id="IPR036388">
    <property type="entry name" value="WH-like_DNA-bd_sf"/>
</dbReference>
<reference evidence="2" key="1">
    <citation type="submission" date="2016-01" db="EMBL/GenBank/DDBJ databases">
        <authorList>
            <person name="Peeters C."/>
        </authorList>
    </citation>
    <scope>NUCLEOTIDE SEQUENCE [LARGE SCALE GENOMIC DNA]</scope>
    <source>
        <strain evidence="2">LMG 29325</strain>
    </source>
</reference>
<dbReference type="Gene3D" id="1.10.10.10">
    <property type="entry name" value="Winged helix-like DNA-binding domain superfamily/Winged helix DNA-binding domain"/>
    <property type="match status" value="1"/>
</dbReference>
<feature type="domain" description="Transcription regulator PadR N-terminal" evidence="1">
    <location>
        <begin position="88"/>
        <end position="156"/>
    </location>
</feature>
<comment type="caution">
    <text evidence="2">The sequence shown here is derived from an EMBL/GenBank/DDBJ whole genome shotgun (WGS) entry which is preliminary data.</text>
</comment>